<sequence length="207" mass="23746">MNSEENPIYHERQRYQLCAVHAINNLVSFSYQYQSVFISSHFFSPIKLQRPQYDKKDLDLIASQLSDEKDFREKSLFRSLSPSNAYKGWLGLGDYDVSVLIKAFQSLDLEVVWFDLRKGVDKIDLDDPLFVGMIVNFQPESVLKKVSSALGLTSGRHWKAISKIQGSFYDLDSEYDSPKALGSNSDVHLFLKKLVDRSQAQILLIKK</sequence>
<accession>A0ACC2TBF1</accession>
<proteinExistence type="predicted"/>
<evidence type="ECO:0000313" key="2">
    <source>
        <dbReference type="Proteomes" id="UP001165960"/>
    </source>
</evidence>
<protein>
    <submittedName>
        <fullName evidence="1">Uncharacterized protein</fullName>
    </submittedName>
</protein>
<organism evidence="1 2">
    <name type="scientific">Entomophthora muscae</name>
    <dbReference type="NCBI Taxonomy" id="34485"/>
    <lineage>
        <taxon>Eukaryota</taxon>
        <taxon>Fungi</taxon>
        <taxon>Fungi incertae sedis</taxon>
        <taxon>Zoopagomycota</taxon>
        <taxon>Entomophthoromycotina</taxon>
        <taxon>Entomophthoromycetes</taxon>
        <taxon>Entomophthorales</taxon>
        <taxon>Entomophthoraceae</taxon>
        <taxon>Entomophthora</taxon>
    </lineage>
</organism>
<name>A0ACC2TBF1_9FUNG</name>
<evidence type="ECO:0000313" key="1">
    <source>
        <dbReference type="EMBL" id="KAJ9071883.1"/>
    </source>
</evidence>
<gene>
    <name evidence="1" type="ORF">DSO57_1032757</name>
</gene>
<dbReference type="EMBL" id="QTSX02003089">
    <property type="protein sequence ID" value="KAJ9071883.1"/>
    <property type="molecule type" value="Genomic_DNA"/>
</dbReference>
<reference evidence="1" key="1">
    <citation type="submission" date="2022-04" db="EMBL/GenBank/DDBJ databases">
        <title>Genome of the entomopathogenic fungus Entomophthora muscae.</title>
        <authorList>
            <person name="Elya C."/>
            <person name="Lovett B.R."/>
            <person name="Lee E."/>
            <person name="Macias A.M."/>
            <person name="Hajek A.E."/>
            <person name="De Bivort B.L."/>
            <person name="Kasson M.T."/>
            <person name="De Fine Licht H.H."/>
            <person name="Stajich J.E."/>
        </authorList>
    </citation>
    <scope>NUCLEOTIDE SEQUENCE</scope>
    <source>
        <strain evidence="1">Berkeley</strain>
    </source>
</reference>
<comment type="caution">
    <text evidence="1">The sequence shown here is derived from an EMBL/GenBank/DDBJ whole genome shotgun (WGS) entry which is preliminary data.</text>
</comment>
<keyword evidence="2" id="KW-1185">Reference proteome</keyword>
<dbReference type="Proteomes" id="UP001165960">
    <property type="component" value="Unassembled WGS sequence"/>
</dbReference>